<dbReference type="PROSITE" id="PS51375">
    <property type="entry name" value="PPR"/>
    <property type="match status" value="1"/>
</dbReference>
<dbReference type="InterPro" id="IPR011990">
    <property type="entry name" value="TPR-like_helical_dom_sf"/>
</dbReference>
<accession>A0A835HGI7</accession>
<evidence type="ECO:0000313" key="6">
    <source>
        <dbReference type="Proteomes" id="UP000631114"/>
    </source>
</evidence>
<feature type="domain" description="Pentatricopeptide repeat-containing protein-mitochondrial" evidence="4">
    <location>
        <begin position="8"/>
        <end position="126"/>
    </location>
</feature>
<dbReference type="InterPro" id="IPR002885">
    <property type="entry name" value="PPR_rpt"/>
</dbReference>
<comment type="similarity">
    <text evidence="1">Belongs to the PPR family. P subfamily.</text>
</comment>
<dbReference type="PANTHER" id="PTHR47447">
    <property type="entry name" value="OS03G0856100 PROTEIN"/>
    <property type="match status" value="1"/>
</dbReference>
<evidence type="ECO:0000313" key="5">
    <source>
        <dbReference type="EMBL" id="KAF9596458.1"/>
    </source>
</evidence>
<gene>
    <name evidence="5" type="ORF">IFM89_012163</name>
</gene>
<sequence>MISRLASANQFKAAEELVDRMKNEKCSFTEEIFLSMFRAYGRAHKPNDVLRVFNMMKEYKFEPTEKLYVSVFAILVNESQLKMAKKFFKYMKEMGIPRSTRIINILIKAFCMNEGTMDSALRVFRDA</sequence>
<dbReference type="Gene3D" id="1.25.40.10">
    <property type="entry name" value="Tetratricopeptide repeat domain"/>
    <property type="match status" value="1"/>
</dbReference>
<name>A0A835HGI7_9MAGN</name>
<protein>
    <recommendedName>
        <fullName evidence="4">Pentatricopeptide repeat-containing protein-mitochondrial domain-containing protein</fullName>
    </recommendedName>
</protein>
<evidence type="ECO:0000256" key="3">
    <source>
        <dbReference type="PROSITE-ProRule" id="PRU00708"/>
    </source>
</evidence>
<dbReference type="AlphaFoldDB" id="A0A835HGI7"/>
<organism evidence="5 6">
    <name type="scientific">Coptis chinensis</name>
    <dbReference type="NCBI Taxonomy" id="261450"/>
    <lineage>
        <taxon>Eukaryota</taxon>
        <taxon>Viridiplantae</taxon>
        <taxon>Streptophyta</taxon>
        <taxon>Embryophyta</taxon>
        <taxon>Tracheophyta</taxon>
        <taxon>Spermatophyta</taxon>
        <taxon>Magnoliopsida</taxon>
        <taxon>Ranunculales</taxon>
        <taxon>Ranunculaceae</taxon>
        <taxon>Coptidoideae</taxon>
        <taxon>Coptis</taxon>
    </lineage>
</organism>
<feature type="repeat" description="PPR" evidence="3">
    <location>
        <begin position="29"/>
        <end position="63"/>
    </location>
</feature>
<evidence type="ECO:0000256" key="2">
    <source>
        <dbReference type="ARBA" id="ARBA00022737"/>
    </source>
</evidence>
<dbReference type="OrthoDB" id="185373at2759"/>
<evidence type="ECO:0000256" key="1">
    <source>
        <dbReference type="ARBA" id="ARBA00007626"/>
    </source>
</evidence>
<dbReference type="InterPro" id="IPR057027">
    <property type="entry name" value="TPR_mt"/>
</dbReference>
<dbReference type="Proteomes" id="UP000631114">
    <property type="component" value="Unassembled WGS sequence"/>
</dbReference>
<evidence type="ECO:0000259" key="4">
    <source>
        <dbReference type="Pfam" id="PF23276"/>
    </source>
</evidence>
<keyword evidence="6" id="KW-1185">Reference proteome</keyword>
<dbReference type="PANTHER" id="PTHR47447:SF23">
    <property type="entry name" value="PENTACOTRIPEPTIDE-REPEAT REGION OF PRORP DOMAIN-CONTAINING PROTEIN"/>
    <property type="match status" value="1"/>
</dbReference>
<reference evidence="5 6" key="1">
    <citation type="submission" date="2020-10" db="EMBL/GenBank/DDBJ databases">
        <title>The Coptis chinensis genome and diversification of protoberbering-type alkaloids.</title>
        <authorList>
            <person name="Wang B."/>
            <person name="Shu S."/>
            <person name="Song C."/>
            <person name="Liu Y."/>
        </authorList>
    </citation>
    <scope>NUCLEOTIDE SEQUENCE [LARGE SCALE GENOMIC DNA]</scope>
    <source>
        <strain evidence="5">HL-2020</strain>
        <tissue evidence="5">Leaf</tissue>
    </source>
</reference>
<dbReference type="NCBIfam" id="TIGR00756">
    <property type="entry name" value="PPR"/>
    <property type="match status" value="2"/>
</dbReference>
<keyword evidence="2" id="KW-0677">Repeat</keyword>
<dbReference type="Pfam" id="PF23276">
    <property type="entry name" value="TPR_24"/>
    <property type="match status" value="1"/>
</dbReference>
<dbReference type="EMBL" id="JADFTS010000007">
    <property type="protein sequence ID" value="KAF9596458.1"/>
    <property type="molecule type" value="Genomic_DNA"/>
</dbReference>
<proteinExistence type="inferred from homology"/>
<comment type="caution">
    <text evidence="5">The sequence shown here is derived from an EMBL/GenBank/DDBJ whole genome shotgun (WGS) entry which is preliminary data.</text>
</comment>